<dbReference type="EMBL" id="BEYU01000065">
    <property type="protein sequence ID" value="GBG29745.1"/>
    <property type="molecule type" value="Genomic_DNA"/>
</dbReference>
<feature type="transmembrane region" description="Helical" evidence="2">
    <location>
        <begin position="329"/>
        <end position="348"/>
    </location>
</feature>
<feature type="transmembrane region" description="Helical" evidence="2">
    <location>
        <begin position="142"/>
        <end position="163"/>
    </location>
</feature>
<proteinExistence type="predicted"/>
<feature type="transmembrane region" description="Helical" evidence="2">
    <location>
        <begin position="377"/>
        <end position="398"/>
    </location>
</feature>
<feature type="region of interest" description="Disordered" evidence="1">
    <location>
        <begin position="488"/>
        <end position="597"/>
    </location>
</feature>
<dbReference type="Proteomes" id="UP000241890">
    <property type="component" value="Unassembled WGS sequence"/>
</dbReference>
<feature type="domain" description="Acyltransferase 3" evidence="3">
    <location>
        <begin position="5"/>
        <end position="364"/>
    </location>
</feature>
<keyword evidence="5" id="KW-1185">Reference proteome</keyword>
<feature type="transmembrane region" description="Helical" evidence="2">
    <location>
        <begin position="37"/>
        <end position="60"/>
    </location>
</feature>
<evidence type="ECO:0000313" key="4">
    <source>
        <dbReference type="EMBL" id="GBG29745.1"/>
    </source>
</evidence>
<feature type="transmembrane region" description="Helical" evidence="2">
    <location>
        <begin position="175"/>
        <end position="199"/>
    </location>
</feature>
<dbReference type="PANTHER" id="PTHR23028">
    <property type="entry name" value="ACETYLTRANSFERASE"/>
    <property type="match status" value="1"/>
</dbReference>
<feature type="compositionally biased region" description="Acidic residues" evidence="1">
    <location>
        <begin position="502"/>
        <end position="540"/>
    </location>
</feature>
<evidence type="ECO:0000313" key="5">
    <source>
        <dbReference type="Proteomes" id="UP000241890"/>
    </source>
</evidence>
<keyword evidence="2" id="KW-0472">Membrane</keyword>
<dbReference type="InParanoid" id="A0A2R5GGL9"/>
<accession>A0A2R5GGL9</accession>
<sequence>MLRTISGIRAFATLWIVLGHFQDTNFRFNHDTTFLLVLSRGFVAVGVYIVLSGFMTHYAYQARRYDTWRAWCAFYLRRVGRVLFTYEVSCLLGLCDPLFTRHDALITKHPLQVVSVCLLVQSWFEIPSQEGFSRDFPNSPNAGGWTISTLLFAWLLYPLMNAFMRRFNQATGNALGAKLGLAALMYALGMLPCILMYVTQAGVISNQQFELLYKFPILRLPDFVIGVILAELVNDPRVASKQRLWRYLPDTLTLGFALFVCLCPLESSPLTGLPEGVEQPLIRENAEAFLISGLSPIMAAMLLGYGINSGRTDLGFSFSGLLEYRAVEIIGGFSFAVYCFQFTIFFMIEQWQYNQTGIDSIAIIPHLGAVAVPARLVAGYLLPYLLILFLFAGAWTLWAEQPVAARLAAFSKRHFEGPIIARQPSTSMQDRVAPSRMGVASLDLVVPPKAAVESYRARRSLTAQAPALNSVPSARYFVSSHVEAQIEAEDIEDAQRVPFEGEEHDSLEDVDSEEDDDADDEDEDEDEDEDDEDGENDIDDFMSFGTSRVGSDAGLASERTLTSAAFRSDGEDDEDDSASIEGMGGSRNADLDAGRTSGAKMGWAFSTCA</sequence>
<dbReference type="InterPro" id="IPR050879">
    <property type="entry name" value="Acyltransferase_3"/>
</dbReference>
<name>A0A2R5GGL9_9STRA</name>
<dbReference type="PANTHER" id="PTHR23028:SF53">
    <property type="entry name" value="ACYL_TRANSF_3 DOMAIN-CONTAINING PROTEIN"/>
    <property type="match status" value="1"/>
</dbReference>
<keyword evidence="2" id="KW-0812">Transmembrane</keyword>
<dbReference type="GO" id="GO:0016020">
    <property type="term" value="C:membrane"/>
    <property type="evidence" value="ECO:0007669"/>
    <property type="project" value="TreeGrafter"/>
</dbReference>
<reference evidence="4 5" key="1">
    <citation type="submission" date="2017-12" db="EMBL/GenBank/DDBJ databases">
        <title>Sequencing, de novo assembly and annotation of complete genome of a new Thraustochytrid species, strain FCC1311.</title>
        <authorList>
            <person name="Sedici K."/>
            <person name="Godart F."/>
            <person name="Aiese Cigliano R."/>
            <person name="Sanseverino W."/>
            <person name="Barakat M."/>
            <person name="Ortet P."/>
            <person name="Marechal E."/>
            <person name="Cagnac O."/>
            <person name="Amato A."/>
        </authorList>
    </citation>
    <scope>NUCLEOTIDE SEQUENCE [LARGE SCALE GENOMIC DNA]</scope>
</reference>
<evidence type="ECO:0000256" key="2">
    <source>
        <dbReference type="SAM" id="Phobius"/>
    </source>
</evidence>
<dbReference type="InterPro" id="IPR002656">
    <property type="entry name" value="Acyl_transf_3_dom"/>
</dbReference>
<keyword evidence="2" id="KW-1133">Transmembrane helix</keyword>
<comment type="caution">
    <text evidence="4">The sequence shown here is derived from an EMBL/GenBank/DDBJ whole genome shotgun (WGS) entry which is preliminary data.</text>
</comment>
<evidence type="ECO:0000256" key="1">
    <source>
        <dbReference type="SAM" id="MobiDB-lite"/>
    </source>
</evidence>
<feature type="transmembrane region" description="Helical" evidence="2">
    <location>
        <begin position="288"/>
        <end position="308"/>
    </location>
</feature>
<organism evidence="4 5">
    <name type="scientific">Hondaea fermentalgiana</name>
    <dbReference type="NCBI Taxonomy" id="2315210"/>
    <lineage>
        <taxon>Eukaryota</taxon>
        <taxon>Sar</taxon>
        <taxon>Stramenopiles</taxon>
        <taxon>Bigyra</taxon>
        <taxon>Labyrinthulomycetes</taxon>
        <taxon>Thraustochytrida</taxon>
        <taxon>Thraustochytriidae</taxon>
        <taxon>Hondaea</taxon>
    </lineage>
</organism>
<dbReference type="OrthoDB" id="202165at2759"/>
<gene>
    <name evidence="4" type="ORF">FCC1311_059662</name>
</gene>
<dbReference type="Pfam" id="PF01757">
    <property type="entry name" value="Acyl_transf_3"/>
    <property type="match status" value="1"/>
</dbReference>
<dbReference type="AlphaFoldDB" id="A0A2R5GGL9"/>
<evidence type="ECO:0000259" key="3">
    <source>
        <dbReference type="Pfam" id="PF01757"/>
    </source>
</evidence>
<protein>
    <recommendedName>
        <fullName evidence="3">Acyltransferase 3 domain-containing protein</fullName>
    </recommendedName>
</protein>
<dbReference type="GO" id="GO:0000271">
    <property type="term" value="P:polysaccharide biosynthetic process"/>
    <property type="evidence" value="ECO:0007669"/>
    <property type="project" value="TreeGrafter"/>
</dbReference>
<dbReference type="GO" id="GO:0016747">
    <property type="term" value="F:acyltransferase activity, transferring groups other than amino-acyl groups"/>
    <property type="evidence" value="ECO:0007669"/>
    <property type="project" value="InterPro"/>
</dbReference>